<feature type="transmembrane region" description="Helical" evidence="10">
    <location>
        <begin position="132"/>
        <end position="153"/>
    </location>
</feature>
<feature type="transmembrane region" description="Helical" evidence="10">
    <location>
        <begin position="203"/>
        <end position="223"/>
    </location>
</feature>
<feature type="transmembrane region" description="Helical" evidence="10">
    <location>
        <begin position="407"/>
        <end position="425"/>
    </location>
</feature>
<proteinExistence type="inferred from homology"/>
<evidence type="ECO:0000256" key="10">
    <source>
        <dbReference type="SAM" id="Phobius"/>
    </source>
</evidence>
<dbReference type="AlphaFoldDB" id="A0A7K1J355"/>
<keyword evidence="6" id="KW-0029">Amino-acid transport</keyword>
<dbReference type="PANTHER" id="PTHR30588">
    <property type="entry name" value="BRANCHED-CHAIN AMINO ACID TRANSPORT SYSTEM 2 CARRIER PROTEIN"/>
    <property type="match status" value="1"/>
</dbReference>
<dbReference type="NCBIfam" id="TIGR00796">
    <property type="entry name" value="livcs"/>
    <property type="match status" value="1"/>
</dbReference>
<evidence type="ECO:0000256" key="8">
    <source>
        <dbReference type="ARBA" id="ARBA00023136"/>
    </source>
</evidence>
<dbReference type="GO" id="GO:0015820">
    <property type="term" value="P:L-leucine transport"/>
    <property type="evidence" value="ECO:0007669"/>
    <property type="project" value="TreeGrafter"/>
</dbReference>
<feature type="transmembrane region" description="Helical" evidence="10">
    <location>
        <begin position="286"/>
        <end position="309"/>
    </location>
</feature>
<evidence type="ECO:0000313" key="11">
    <source>
        <dbReference type="EMBL" id="MUH58971.1"/>
    </source>
</evidence>
<feature type="compositionally biased region" description="Basic and acidic residues" evidence="9">
    <location>
        <begin position="1"/>
        <end position="22"/>
    </location>
</feature>
<gene>
    <name evidence="11" type="ORF">GSD1FS_0269</name>
</gene>
<reference evidence="11 12" key="1">
    <citation type="submission" date="2019-09" db="EMBL/GenBank/DDBJ databases">
        <title>Bifidobacterium canis sp. nov., isolated from the digestive tract of German Shepherd dog puppy.</title>
        <authorList>
            <person name="Bunesova V."/>
        </authorList>
    </citation>
    <scope>NUCLEOTIDE SEQUENCE [LARGE SCALE GENOMIC DNA]</scope>
    <source>
        <strain evidence="11 12">GSD1FS</strain>
    </source>
</reference>
<dbReference type="Proteomes" id="UP000487882">
    <property type="component" value="Unassembled WGS sequence"/>
</dbReference>
<dbReference type="GO" id="GO:0005304">
    <property type="term" value="F:L-valine transmembrane transporter activity"/>
    <property type="evidence" value="ECO:0007669"/>
    <property type="project" value="TreeGrafter"/>
</dbReference>
<dbReference type="GO" id="GO:0015190">
    <property type="term" value="F:L-leucine transmembrane transporter activity"/>
    <property type="evidence" value="ECO:0007669"/>
    <property type="project" value="TreeGrafter"/>
</dbReference>
<evidence type="ECO:0000256" key="4">
    <source>
        <dbReference type="ARBA" id="ARBA00022475"/>
    </source>
</evidence>
<dbReference type="GO" id="GO:0015818">
    <property type="term" value="P:isoleucine transport"/>
    <property type="evidence" value="ECO:0007669"/>
    <property type="project" value="TreeGrafter"/>
</dbReference>
<dbReference type="Pfam" id="PF05525">
    <property type="entry name" value="Branch_AA_trans"/>
    <property type="match status" value="1"/>
</dbReference>
<keyword evidence="4" id="KW-1003">Cell membrane</keyword>
<evidence type="ECO:0000256" key="1">
    <source>
        <dbReference type="ARBA" id="ARBA00004651"/>
    </source>
</evidence>
<name>A0A7K1J355_9BIFI</name>
<comment type="caution">
    <text evidence="11">The sequence shown here is derived from an EMBL/GenBank/DDBJ whole genome shotgun (WGS) entry which is preliminary data.</text>
</comment>
<feature type="transmembrane region" description="Helical" evidence="10">
    <location>
        <begin position="432"/>
        <end position="450"/>
    </location>
</feature>
<protein>
    <submittedName>
        <fullName evidence="11">Branched-chain amino acid transport system II carrier protein</fullName>
    </submittedName>
</protein>
<evidence type="ECO:0000313" key="12">
    <source>
        <dbReference type="Proteomes" id="UP000487882"/>
    </source>
</evidence>
<feature type="transmembrane region" description="Helical" evidence="10">
    <location>
        <begin position="173"/>
        <end position="191"/>
    </location>
</feature>
<comment type="subcellular location">
    <subcellularLocation>
        <location evidence="1">Cell membrane</location>
        <topology evidence="1">Multi-pass membrane protein</topology>
    </subcellularLocation>
</comment>
<comment type="similarity">
    <text evidence="2">Belongs to the branched chain amino acid transporter family.</text>
</comment>
<keyword evidence="12" id="KW-1185">Reference proteome</keyword>
<dbReference type="PANTHER" id="PTHR30588:SF0">
    <property type="entry name" value="BRANCHED-CHAIN AMINO ACID PERMEASE BRNQ"/>
    <property type="match status" value="1"/>
</dbReference>
<evidence type="ECO:0000256" key="7">
    <source>
        <dbReference type="ARBA" id="ARBA00022989"/>
    </source>
</evidence>
<dbReference type="GO" id="GO:0005886">
    <property type="term" value="C:plasma membrane"/>
    <property type="evidence" value="ECO:0007669"/>
    <property type="project" value="UniProtKB-SubCell"/>
</dbReference>
<accession>A0A7K1J355</accession>
<evidence type="ECO:0000256" key="6">
    <source>
        <dbReference type="ARBA" id="ARBA00022970"/>
    </source>
</evidence>
<dbReference type="InterPro" id="IPR004685">
    <property type="entry name" value="Brnchd-chn_aa_trnsp_Livcs"/>
</dbReference>
<dbReference type="EMBL" id="WNLP01000001">
    <property type="protein sequence ID" value="MUH58971.1"/>
    <property type="molecule type" value="Genomic_DNA"/>
</dbReference>
<keyword evidence="7 10" id="KW-1133">Transmembrane helix</keyword>
<sequence>MHRENASHASTDESNRLEHTSINDDPAQENAVEVAESIAESTEEADGLRPGSKLRALSKRQRAIVTVTFFSMFFGAGNLIFPPLLGAQAGNRTFIAMLGFIISAVGLPILGVLVVAQAGGFGNLAARVSKRFSLVLGVAIILTIGPLFAIPRTASTSFEMAFAPFTTDASKPWVQLAYSLVFFVAALIIAQHPDKLTRVLGKVMGPLLLALIVILFVVCLFLHHPPFADPSGSYAHSQLIQGMIDGYQTMDLLAALYFGIVISANIREMGVTDERDNRRETGIGGAFTGVMLVLVYAALSFIGAVSGAYQPAGPNDTGATVLTNLSDRVFGHVGTVFIGVIFVVACFNVCIGLISTCSSYFHNHFPTVFGKRVGYTAWSILFTIVSLLIANIGLSSIIALAVPVLEALYPIAIVLVVLSLVHKPFSSHFRYVYFTTIVFTAVASIANGLVKLVEVLHGHIDWLKTACNWLPMNANGLGWLVPALVGLIVGVIVSLAVPQAKSVDKQ</sequence>
<feature type="transmembrane region" description="Helical" evidence="10">
    <location>
        <begin position="247"/>
        <end position="266"/>
    </location>
</feature>
<evidence type="ECO:0000256" key="3">
    <source>
        <dbReference type="ARBA" id="ARBA00022448"/>
    </source>
</evidence>
<feature type="transmembrane region" description="Helical" evidence="10">
    <location>
        <begin position="329"/>
        <end position="354"/>
    </location>
</feature>
<dbReference type="Gene3D" id="1.20.1740.10">
    <property type="entry name" value="Amino acid/polyamine transporter I"/>
    <property type="match status" value="1"/>
</dbReference>
<feature type="region of interest" description="Disordered" evidence="9">
    <location>
        <begin position="1"/>
        <end position="50"/>
    </location>
</feature>
<feature type="transmembrane region" description="Helical" evidence="10">
    <location>
        <begin position="479"/>
        <end position="497"/>
    </location>
</feature>
<feature type="transmembrane region" description="Helical" evidence="10">
    <location>
        <begin position="63"/>
        <end position="81"/>
    </location>
</feature>
<feature type="transmembrane region" description="Helical" evidence="10">
    <location>
        <begin position="93"/>
        <end position="120"/>
    </location>
</feature>
<evidence type="ECO:0000256" key="5">
    <source>
        <dbReference type="ARBA" id="ARBA00022692"/>
    </source>
</evidence>
<evidence type="ECO:0000256" key="2">
    <source>
        <dbReference type="ARBA" id="ARBA00008540"/>
    </source>
</evidence>
<keyword evidence="5 10" id="KW-0812">Transmembrane</keyword>
<dbReference type="GO" id="GO:0015188">
    <property type="term" value="F:L-isoleucine transmembrane transporter activity"/>
    <property type="evidence" value="ECO:0007669"/>
    <property type="project" value="TreeGrafter"/>
</dbReference>
<feature type="transmembrane region" description="Helical" evidence="10">
    <location>
        <begin position="375"/>
        <end position="401"/>
    </location>
</feature>
<organism evidence="11 12">
    <name type="scientific">Bifidobacterium canis</name>
    <dbReference type="NCBI Taxonomy" id="2610880"/>
    <lineage>
        <taxon>Bacteria</taxon>
        <taxon>Bacillati</taxon>
        <taxon>Actinomycetota</taxon>
        <taxon>Actinomycetes</taxon>
        <taxon>Bifidobacteriales</taxon>
        <taxon>Bifidobacteriaceae</taxon>
        <taxon>Bifidobacterium</taxon>
    </lineage>
</organism>
<evidence type="ECO:0000256" key="9">
    <source>
        <dbReference type="SAM" id="MobiDB-lite"/>
    </source>
</evidence>
<keyword evidence="3" id="KW-0813">Transport</keyword>
<keyword evidence="8 10" id="KW-0472">Membrane</keyword>